<proteinExistence type="predicted"/>
<organism evidence="4 5">
    <name type="scientific">Sphingobacterium tabacisoli</name>
    <dbReference type="NCBI Taxonomy" id="2044855"/>
    <lineage>
        <taxon>Bacteria</taxon>
        <taxon>Pseudomonadati</taxon>
        <taxon>Bacteroidota</taxon>
        <taxon>Sphingobacteriia</taxon>
        <taxon>Sphingobacteriales</taxon>
        <taxon>Sphingobacteriaceae</taxon>
        <taxon>Sphingobacterium</taxon>
    </lineage>
</organism>
<keyword evidence="2 3" id="KW-0802">TPR repeat</keyword>
<keyword evidence="5" id="KW-1185">Reference proteome</keyword>
<dbReference type="Pfam" id="PF13174">
    <property type="entry name" value="TPR_6"/>
    <property type="match status" value="5"/>
</dbReference>
<sequence length="853" mass="96981">MEKSQKIGRTMVQKQHIGYKGHILTGIFSVLLLAGYAQEQGKQTGEKKPPAEQKTGTQSSVLDSIEIVRDYRPMLADAVKIRRSPSMKIERKDLENELRQVVASIYLDMNDFRRPFHSPLPDRYPNAPRNNIDNNRIGIMAYHAGEYERAASILKKVAPSDAFYQSSIIALGKIAQETGDRQGARAAFSKASQMDFDQELKADALYNYAKILGELDSIQAAVAPLREYLELKYANIDLQADRNENSETRTAEILSGGSNFETAVYLLESFPNRKQKADAVYQKITYYRGLEFYNERAFENSISMLMRAEKLPIDMEMAALATYWKAEAMYEVRKYSEAVDNFSRFLSLPAARNTDVYNYANYALAYSAFRIHRYSMAAQYFERFLATAESSLDKNIQYDVIARLGDSYLATRNYQRANQYYDRLINSRAPNQDYALFQHGIIQGLQGDNEAKLNTLRSVVEKFPTSDYADDVAFEIPYVYFLAGNYEDAIKGLEKMIKKYPRSSYVPRALLTIGLVQYNQDNSEAAMATFQKVVTGYSTTREAAQAMRSIENIYLDQGDATSYIQYALSNNITDLSPAEQDNLAFKACQTLFSRGQYGPAVEAINAYFDKFPKPRQEKHARYIRGVSLYHTGHPREALKDLNVILNDWTSPYTEQTLLTAAALYLGLKEYNEAIVHLKKLELNTDYKANYGYAVTNLMICYFQIGDLKQMDKYVKLVKNYDQASDEEIATAHLYTAKALLQQGNKESALKELNLAALKSQSAASAEARYSVGQMQYDNKEYDKAQKSAFDVIENMDSHDYWVAKSFILLADTYARKGNATQAKSTLESILENYEGDDDVIPLAKQRLQQLKKK</sequence>
<dbReference type="Pfam" id="PF13432">
    <property type="entry name" value="TPR_16"/>
    <property type="match status" value="1"/>
</dbReference>
<evidence type="ECO:0000313" key="4">
    <source>
        <dbReference type="EMBL" id="MFD2556330.1"/>
    </source>
</evidence>
<evidence type="ECO:0000256" key="3">
    <source>
        <dbReference type="PROSITE-ProRule" id="PRU00339"/>
    </source>
</evidence>
<dbReference type="EMBL" id="JBHULD010000018">
    <property type="protein sequence ID" value="MFD2556330.1"/>
    <property type="molecule type" value="Genomic_DNA"/>
</dbReference>
<dbReference type="InterPro" id="IPR019734">
    <property type="entry name" value="TPR_rpt"/>
</dbReference>
<dbReference type="SUPFAM" id="SSF48452">
    <property type="entry name" value="TPR-like"/>
    <property type="match status" value="3"/>
</dbReference>
<feature type="repeat" description="TPR" evidence="3">
    <location>
        <begin position="470"/>
        <end position="503"/>
    </location>
</feature>
<dbReference type="Proteomes" id="UP001597440">
    <property type="component" value="Unassembled WGS sequence"/>
</dbReference>
<dbReference type="SMART" id="SM00028">
    <property type="entry name" value="TPR"/>
    <property type="match status" value="8"/>
</dbReference>
<evidence type="ECO:0000256" key="2">
    <source>
        <dbReference type="ARBA" id="ARBA00022803"/>
    </source>
</evidence>
<comment type="caution">
    <text evidence="4">The sequence shown here is derived from an EMBL/GenBank/DDBJ whole genome shotgun (WGS) entry which is preliminary data.</text>
</comment>
<protein>
    <submittedName>
        <fullName evidence="4">Tetratricopeptide repeat protein</fullName>
    </submittedName>
</protein>
<evidence type="ECO:0000256" key="1">
    <source>
        <dbReference type="ARBA" id="ARBA00022737"/>
    </source>
</evidence>
<reference evidence="5" key="1">
    <citation type="journal article" date="2019" name="Int. J. Syst. Evol. Microbiol.">
        <title>The Global Catalogue of Microorganisms (GCM) 10K type strain sequencing project: providing services to taxonomists for standard genome sequencing and annotation.</title>
        <authorList>
            <consortium name="The Broad Institute Genomics Platform"/>
            <consortium name="The Broad Institute Genome Sequencing Center for Infectious Disease"/>
            <person name="Wu L."/>
            <person name="Ma J."/>
        </authorList>
    </citation>
    <scope>NUCLEOTIDE SEQUENCE [LARGE SCALE GENOMIC DNA]</scope>
    <source>
        <strain evidence="5">KCTC 52298</strain>
    </source>
</reference>
<feature type="repeat" description="TPR" evidence="3">
    <location>
        <begin position="398"/>
        <end position="431"/>
    </location>
</feature>
<dbReference type="InterPro" id="IPR011990">
    <property type="entry name" value="TPR-like_helical_dom_sf"/>
</dbReference>
<dbReference type="InterPro" id="IPR050498">
    <property type="entry name" value="Ycf3"/>
</dbReference>
<evidence type="ECO:0000313" key="5">
    <source>
        <dbReference type="Proteomes" id="UP001597440"/>
    </source>
</evidence>
<dbReference type="SUPFAM" id="SSF81901">
    <property type="entry name" value="HCP-like"/>
    <property type="match status" value="1"/>
</dbReference>
<accession>A0ABW5L7R9</accession>
<keyword evidence="1" id="KW-0677">Repeat</keyword>
<gene>
    <name evidence="4" type="ORF">ACFSQW_18185</name>
</gene>
<dbReference type="Gene3D" id="1.25.40.10">
    <property type="entry name" value="Tetratricopeptide repeat domain"/>
    <property type="match status" value="6"/>
</dbReference>
<dbReference type="PANTHER" id="PTHR44858:SF1">
    <property type="entry name" value="UDP-N-ACETYLGLUCOSAMINE--PEPTIDE N-ACETYLGLUCOSAMINYLTRANSFERASE SPINDLY-RELATED"/>
    <property type="match status" value="1"/>
</dbReference>
<dbReference type="PROSITE" id="PS50005">
    <property type="entry name" value="TPR"/>
    <property type="match status" value="2"/>
</dbReference>
<name>A0ABW5L7R9_9SPHI</name>
<dbReference type="PANTHER" id="PTHR44858">
    <property type="entry name" value="TETRATRICOPEPTIDE REPEAT PROTEIN 6"/>
    <property type="match status" value="1"/>
</dbReference>